<dbReference type="OMA" id="ISCETEH"/>
<organism evidence="1 2">
    <name type="scientific">Trametes pubescens</name>
    <name type="common">White-rot fungus</name>
    <dbReference type="NCBI Taxonomy" id="154538"/>
    <lineage>
        <taxon>Eukaryota</taxon>
        <taxon>Fungi</taxon>
        <taxon>Dikarya</taxon>
        <taxon>Basidiomycota</taxon>
        <taxon>Agaricomycotina</taxon>
        <taxon>Agaricomycetes</taxon>
        <taxon>Polyporales</taxon>
        <taxon>Polyporaceae</taxon>
        <taxon>Trametes</taxon>
    </lineage>
</organism>
<dbReference type="Proteomes" id="UP000184267">
    <property type="component" value="Unassembled WGS sequence"/>
</dbReference>
<evidence type="ECO:0000313" key="1">
    <source>
        <dbReference type="EMBL" id="OJT13658.1"/>
    </source>
</evidence>
<reference evidence="1 2" key="1">
    <citation type="submission" date="2016-10" db="EMBL/GenBank/DDBJ databases">
        <title>Genome sequence of the basidiomycete white-rot fungus Trametes pubescens.</title>
        <authorList>
            <person name="Makela M.R."/>
            <person name="Granchi Z."/>
            <person name="Peng M."/>
            <person name="De Vries R.P."/>
            <person name="Grigoriev I."/>
            <person name="Riley R."/>
            <person name="Hilden K."/>
        </authorList>
    </citation>
    <scope>NUCLEOTIDE SEQUENCE [LARGE SCALE GENOMIC DNA]</scope>
    <source>
        <strain evidence="1 2">FBCC735</strain>
    </source>
</reference>
<proteinExistence type="predicted"/>
<dbReference type="OrthoDB" id="2526341at2759"/>
<sequence>MDCRPEYIDLAFTPECRAILEAPTSQTVTADDLAAIIPALAQKWDADRRQELTEYLLPHLGDIAADVDPLELAISFFNNPSKIAGHRVPCLGNISTMRYPAILNHQCFAGPCEGCYRASAYSVEEFLKEDTYTRTTKTLKHTAKYESKLLKEEDTCLSTHVPFKLNRDGLHPGDVIARMRRIVSMVGLDPTRATYEDLERCDVWFRCISCETEHPNEPIFARSWSGVVSPLAGDSTITEHINANGRMKHLSRSRELPQWLRADSDDVVMNRVRTYQEAKLRETDFGSCWWSCSLCLTFDAVSQDMAVHLEKT</sequence>
<dbReference type="EMBL" id="MNAD01000373">
    <property type="protein sequence ID" value="OJT13658.1"/>
    <property type="molecule type" value="Genomic_DNA"/>
</dbReference>
<gene>
    <name evidence="1" type="ORF">TRAPUB_9757</name>
</gene>
<accession>A0A1M2W1D6</accession>
<comment type="caution">
    <text evidence="1">The sequence shown here is derived from an EMBL/GenBank/DDBJ whole genome shotgun (WGS) entry which is preliminary data.</text>
</comment>
<evidence type="ECO:0000313" key="2">
    <source>
        <dbReference type="Proteomes" id="UP000184267"/>
    </source>
</evidence>
<keyword evidence="2" id="KW-1185">Reference proteome</keyword>
<dbReference type="AlphaFoldDB" id="A0A1M2W1D6"/>
<protein>
    <submittedName>
        <fullName evidence="1">Uncharacterized protein</fullName>
    </submittedName>
</protein>
<name>A0A1M2W1D6_TRAPU</name>